<proteinExistence type="predicted"/>
<accession>A0A1N7RL82</accession>
<keyword evidence="2" id="KW-1185">Reference proteome</keyword>
<dbReference type="STRING" id="1247936.BN2475_50272"/>
<dbReference type="AlphaFoldDB" id="A0A1N7RL82"/>
<reference evidence="1 2" key="1">
    <citation type="submission" date="2016-12" db="EMBL/GenBank/DDBJ databases">
        <authorList>
            <person name="Song W.-J."/>
            <person name="Kurnit D.M."/>
        </authorList>
    </citation>
    <scope>NUCLEOTIDE SEQUENCE [LARGE SCALE GENOMIC DNA]</scope>
    <source>
        <strain evidence="1 2">STM7296</strain>
    </source>
</reference>
<sequence>MKIYCQHIDRAVQIAANSDNSIQEISTGWSKVKQVVHMSRPLTADVLREIQTKVPSLRYWSSERTPHNRAEDGFICDEDEVGLSFPKR</sequence>
<gene>
    <name evidence="1" type="ORF">BN2475_50272</name>
</gene>
<evidence type="ECO:0000313" key="1">
    <source>
        <dbReference type="EMBL" id="SIT35878.1"/>
    </source>
</evidence>
<name>A0A1N7RL82_9BURK</name>
<protein>
    <submittedName>
        <fullName evidence="1">Uncharacterized protein</fullName>
    </submittedName>
</protein>
<dbReference type="Proteomes" id="UP000187012">
    <property type="component" value="Unassembled WGS sequence"/>
</dbReference>
<evidence type="ECO:0000313" key="2">
    <source>
        <dbReference type="Proteomes" id="UP000187012"/>
    </source>
</evidence>
<organism evidence="1 2">
    <name type="scientific">Paraburkholderia ribeironis</name>
    <dbReference type="NCBI Taxonomy" id="1247936"/>
    <lineage>
        <taxon>Bacteria</taxon>
        <taxon>Pseudomonadati</taxon>
        <taxon>Pseudomonadota</taxon>
        <taxon>Betaproteobacteria</taxon>
        <taxon>Burkholderiales</taxon>
        <taxon>Burkholderiaceae</taxon>
        <taxon>Paraburkholderia</taxon>
    </lineage>
</organism>
<dbReference type="EMBL" id="CYGX02000005">
    <property type="protein sequence ID" value="SIT35878.1"/>
    <property type="molecule type" value="Genomic_DNA"/>
</dbReference>